<dbReference type="AlphaFoldDB" id="A0A368H8P1"/>
<evidence type="ECO:0000313" key="2">
    <source>
        <dbReference type="Proteomes" id="UP000252519"/>
    </source>
</evidence>
<dbReference type="EMBL" id="JOJR01000009">
    <property type="protein sequence ID" value="RCN52078.1"/>
    <property type="molecule type" value="Genomic_DNA"/>
</dbReference>
<accession>A0A368H8P1</accession>
<keyword evidence="2" id="KW-1185">Reference proteome</keyword>
<reference evidence="1 2" key="1">
    <citation type="submission" date="2014-10" db="EMBL/GenBank/DDBJ databases">
        <title>Draft genome of the hookworm Ancylostoma caninum.</title>
        <authorList>
            <person name="Mitreva M."/>
        </authorList>
    </citation>
    <scope>NUCLEOTIDE SEQUENCE [LARGE SCALE GENOMIC DNA]</scope>
    <source>
        <strain evidence="1 2">Baltimore</strain>
    </source>
</reference>
<organism evidence="1 2">
    <name type="scientific">Ancylostoma caninum</name>
    <name type="common">Dog hookworm</name>
    <dbReference type="NCBI Taxonomy" id="29170"/>
    <lineage>
        <taxon>Eukaryota</taxon>
        <taxon>Metazoa</taxon>
        <taxon>Ecdysozoa</taxon>
        <taxon>Nematoda</taxon>
        <taxon>Chromadorea</taxon>
        <taxon>Rhabditida</taxon>
        <taxon>Rhabditina</taxon>
        <taxon>Rhabditomorpha</taxon>
        <taxon>Strongyloidea</taxon>
        <taxon>Ancylostomatidae</taxon>
        <taxon>Ancylostomatinae</taxon>
        <taxon>Ancylostoma</taxon>
    </lineage>
</organism>
<proteinExistence type="predicted"/>
<sequence>MLSVMPSRYALVTLGNYTLRTRLRTKFATQIINGVYRDDVYNPLLVAVPKRKHKGHITNKNYRNYLGGMLEVLNQ</sequence>
<protein>
    <submittedName>
        <fullName evidence="1">Uncharacterized protein</fullName>
    </submittedName>
</protein>
<dbReference type="Proteomes" id="UP000252519">
    <property type="component" value="Unassembled WGS sequence"/>
</dbReference>
<evidence type="ECO:0000313" key="1">
    <source>
        <dbReference type="EMBL" id="RCN52078.1"/>
    </source>
</evidence>
<name>A0A368H8P1_ANCCA</name>
<comment type="caution">
    <text evidence="1">The sequence shown here is derived from an EMBL/GenBank/DDBJ whole genome shotgun (WGS) entry which is preliminary data.</text>
</comment>
<gene>
    <name evidence="1" type="ORF">ANCCAN_01866</name>
</gene>